<dbReference type="EMBL" id="CM000833">
    <property type="protein sequence ID" value="EET03807.1"/>
    <property type="molecule type" value="Genomic_DNA"/>
</dbReference>
<organism evidence="2">
    <name type="scientific">Burkholderia pseudomallei 1710a</name>
    <dbReference type="NCBI Taxonomy" id="320371"/>
    <lineage>
        <taxon>Bacteria</taxon>
        <taxon>Pseudomonadati</taxon>
        <taxon>Pseudomonadota</taxon>
        <taxon>Betaproteobacteria</taxon>
        <taxon>Burkholderiales</taxon>
        <taxon>Burkholderiaceae</taxon>
        <taxon>Burkholderia</taxon>
        <taxon>pseudomallei group</taxon>
    </lineage>
</organism>
<proteinExistence type="predicted"/>
<gene>
    <name evidence="2" type="ORF">BURPS1710A_A3174</name>
</gene>
<dbReference type="HOGENOM" id="CLU_2647600_0_0_4"/>
<dbReference type="Proteomes" id="UP000001812">
    <property type="component" value="Chromosome II"/>
</dbReference>
<evidence type="ECO:0000313" key="2">
    <source>
        <dbReference type="EMBL" id="EET03807.1"/>
    </source>
</evidence>
<accession>A0A0E1W2A8</accession>
<feature type="compositionally biased region" description="Basic and acidic residues" evidence="1">
    <location>
        <begin position="29"/>
        <end position="42"/>
    </location>
</feature>
<protein>
    <submittedName>
        <fullName evidence="2">Uncharacterized protein</fullName>
    </submittedName>
</protein>
<feature type="region of interest" description="Disordered" evidence="1">
    <location>
        <begin position="1"/>
        <end position="47"/>
    </location>
</feature>
<sequence length="76" mass="8390">MNRGSAPQDGTLADIGAHASPAVHRRASHPADDTRPPRESPHGIESATLINENHLHLKQNWPMISLMHRPIPEPRP</sequence>
<dbReference type="AlphaFoldDB" id="A0A0E1W2A8"/>
<reference evidence="2" key="1">
    <citation type="submission" date="2009-05" db="EMBL/GenBank/DDBJ databases">
        <authorList>
            <person name="Harkins D.M."/>
            <person name="DeShazer D."/>
            <person name="Woods D.E."/>
            <person name="Brinkac L.M."/>
            <person name="Brown K.A."/>
            <person name="Hung G.C."/>
            <person name="Tuanyok A."/>
            <person name="Zhang B."/>
            <person name="Nierman W.C."/>
        </authorList>
    </citation>
    <scope>NUCLEOTIDE SEQUENCE [LARGE SCALE GENOMIC DNA]</scope>
    <source>
        <strain evidence="2">1710a</strain>
    </source>
</reference>
<name>A0A0E1W2A8_BURPE</name>
<evidence type="ECO:0000256" key="1">
    <source>
        <dbReference type="SAM" id="MobiDB-lite"/>
    </source>
</evidence>